<dbReference type="Proteomes" id="UP000824120">
    <property type="component" value="Chromosome 2"/>
</dbReference>
<dbReference type="SUPFAM" id="SSF52058">
    <property type="entry name" value="L domain-like"/>
    <property type="match status" value="1"/>
</dbReference>
<evidence type="ECO:0000313" key="1">
    <source>
        <dbReference type="EMBL" id="KAG5626195.1"/>
    </source>
</evidence>
<keyword evidence="2" id="KW-1185">Reference proteome</keyword>
<dbReference type="InterPro" id="IPR032675">
    <property type="entry name" value="LRR_dom_sf"/>
</dbReference>
<reference evidence="1 2" key="1">
    <citation type="submission" date="2020-09" db="EMBL/GenBank/DDBJ databases">
        <title>De no assembly of potato wild relative species, Solanum commersonii.</title>
        <authorList>
            <person name="Cho K."/>
        </authorList>
    </citation>
    <scope>NUCLEOTIDE SEQUENCE [LARGE SCALE GENOMIC DNA]</scope>
    <source>
        <strain evidence="1">LZ3.2</strain>
        <tissue evidence="1">Leaf</tissue>
    </source>
</reference>
<protein>
    <submittedName>
        <fullName evidence="1">Uncharacterized protein</fullName>
    </submittedName>
</protein>
<dbReference type="Gene3D" id="3.80.10.10">
    <property type="entry name" value="Ribonuclease Inhibitor"/>
    <property type="match status" value="1"/>
</dbReference>
<organism evidence="1 2">
    <name type="scientific">Solanum commersonii</name>
    <name type="common">Commerson's wild potato</name>
    <name type="synonym">Commerson's nightshade</name>
    <dbReference type="NCBI Taxonomy" id="4109"/>
    <lineage>
        <taxon>Eukaryota</taxon>
        <taxon>Viridiplantae</taxon>
        <taxon>Streptophyta</taxon>
        <taxon>Embryophyta</taxon>
        <taxon>Tracheophyta</taxon>
        <taxon>Spermatophyta</taxon>
        <taxon>Magnoliopsida</taxon>
        <taxon>eudicotyledons</taxon>
        <taxon>Gunneridae</taxon>
        <taxon>Pentapetalae</taxon>
        <taxon>asterids</taxon>
        <taxon>lamiids</taxon>
        <taxon>Solanales</taxon>
        <taxon>Solanaceae</taxon>
        <taxon>Solanoideae</taxon>
        <taxon>Solaneae</taxon>
        <taxon>Solanum</taxon>
    </lineage>
</organism>
<evidence type="ECO:0000313" key="2">
    <source>
        <dbReference type="Proteomes" id="UP000824120"/>
    </source>
</evidence>
<dbReference type="AlphaFoldDB" id="A0A9J6APK9"/>
<name>A0A9J6APK9_SOLCO</name>
<proteinExistence type="predicted"/>
<accession>A0A9J6APK9</accession>
<sequence>MKFLKSCKRPFEYDCDVDKLFRKLFLRMTLRILVLKSWQRIGLVLAWKKMLNHYLLEVIVSFFLFVVCIEDDDFKDLIVGCPRIQKLGVQDTEKLQTIVVSNSELQFFEVNLPCSDGKIRIESTNLDLLEFISFNMDLCEVEITSTTTKLVIDNCNILSETEINPKLTVRNLTMCNVSEEDTTWKTFIDKFLLLEKLIIADCKLQILHLSQPNLVSLVLKDCMVKYQVQVFSPKLKSLEFKGDVTNFEGIEDLQELEFILLYLDPVIIIPAYVIRMVPVIDSKHLELKIMSCHYITKEFLEDFI</sequence>
<comment type="caution">
    <text evidence="1">The sequence shown here is derived from an EMBL/GenBank/DDBJ whole genome shotgun (WGS) entry which is preliminary data.</text>
</comment>
<gene>
    <name evidence="1" type="ORF">H5410_011413</name>
</gene>
<dbReference type="EMBL" id="JACXVP010000002">
    <property type="protein sequence ID" value="KAG5626195.1"/>
    <property type="molecule type" value="Genomic_DNA"/>
</dbReference>